<dbReference type="InterPro" id="IPR057170">
    <property type="entry name" value="DUF7848"/>
</dbReference>
<evidence type="ECO:0000313" key="2">
    <source>
        <dbReference type="EMBL" id="MBL1082212.1"/>
    </source>
</evidence>
<keyword evidence="3" id="KW-1185">Reference proteome</keyword>
<dbReference type="Pfam" id="PF25232">
    <property type="entry name" value="DUF7848"/>
    <property type="match status" value="1"/>
</dbReference>
<reference evidence="2" key="1">
    <citation type="submission" date="2021-01" db="EMBL/GenBank/DDBJ databases">
        <title>WGS of actinomycetes isolated from Thailand.</title>
        <authorList>
            <person name="Thawai C."/>
        </authorList>
    </citation>
    <scope>NUCLEOTIDE SEQUENCE</scope>
    <source>
        <strain evidence="2">RCU-197</strain>
    </source>
</reference>
<dbReference type="EMBL" id="JAERRK010000003">
    <property type="protein sequence ID" value="MBL1082212.1"/>
    <property type="molecule type" value="Genomic_DNA"/>
</dbReference>
<comment type="caution">
    <text evidence="2">The sequence shown here is derived from an EMBL/GenBank/DDBJ whole genome shotgun (WGS) entry which is preliminary data.</text>
</comment>
<organism evidence="2 3">
    <name type="scientific">Streptomyces actinomycinicus</name>
    <dbReference type="NCBI Taxonomy" id="1695166"/>
    <lineage>
        <taxon>Bacteria</taxon>
        <taxon>Bacillati</taxon>
        <taxon>Actinomycetota</taxon>
        <taxon>Actinomycetes</taxon>
        <taxon>Kitasatosporales</taxon>
        <taxon>Streptomycetaceae</taxon>
        <taxon>Streptomyces</taxon>
    </lineage>
</organism>
<proteinExistence type="predicted"/>
<accession>A0A937JNB6</accession>
<dbReference type="RefSeq" id="WP_201833891.1">
    <property type="nucleotide sequence ID" value="NZ_JAERRK010000003.1"/>
</dbReference>
<feature type="domain" description="DUF7848" evidence="1">
    <location>
        <begin position="1"/>
        <end position="75"/>
    </location>
</feature>
<dbReference type="AlphaFoldDB" id="A0A937JNB6"/>
<name>A0A937JNB6_9ACTN</name>
<protein>
    <recommendedName>
        <fullName evidence="1">DUF7848 domain-containing protein</fullName>
    </recommendedName>
</protein>
<gene>
    <name evidence="2" type="ORF">JK359_09485</name>
</gene>
<dbReference type="Proteomes" id="UP000661858">
    <property type="component" value="Unassembled WGS sequence"/>
</dbReference>
<evidence type="ECO:0000259" key="1">
    <source>
        <dbReference type="Pfam" id="PF25232"/>
    </source>
</evidence>
<evidence type="ECO:0000313" key="3">
    <source>
        <dbReference type="Proteomes" id="UP000661858"/>
    </source>
</evidence>
<sequence>MSVKAVLRFVKYEITRDPDGERTWRARCVSGDEEECGAESMVLGSEQAPTDWMAEHAKETGHTRFERTYKDYALVEKAE</sequence>